<protein>
    <submittedName>
        <fullName evidence="3">Uncharacterized protein LOC107821166</fullName>
    </submittedName>
</protein>
<dbReference type="Proteomes" id="UP000790787">
    <property type="component" value="Chromosome 17"/>
</dbReference>
<feature type="coiled-coil region" evidence="1">
    <location>
        <begin position="4"/>
        <end position="38"/>
    </location>
</feature>
<keyword evidence="2" id="KW-1185">Reference proteome</keyword>
<organism evidence="2 3">
    <name type="scientific">Nicotiana tabacum</name>
    <name type="common">Common tobacco</name>
    <dbReference type="NCBI Taxonomy" id="4097"/>
    <lineage>
        <taxon>Eukaryota</taxon>
        <taxon>Viridiplantae</taxon>
        <taxon>Streptophyta</taxon>
        <taxon>Embryophyta</taxon>
        <taxon>Tracheophyta</taxon>
        <taxon>Spermatophyta</taxon>
        <taxon>Magnoliopsida</taxon>
        <taxon>eudicotyledons</taxon>
        <taxon>Gunneridae</taxon>
        <taxon>Pentapetalae</taxon>
        <taxon>asterids</taxon>
        <taxon>lamiids</taxon>
        <taxon>Solanales</taxon>
        <taxon>Solanaceae</taxon>
        <taxon>Nicotianoideae</taxon>
        <taxon>Nicotianeae</taxon>
        <taxon>Nicotiana</taxon>
    </lineage>
</organism>
<dbReference type="RefSeq" id="XP_016503099.1">
    <property type="nucleotide sequence ID" value="XM_016647613.1"/>
</dbReference>
<dbReference type="RefSeq" id="XP_016503099.1">
    <property type="nucleotide sequence ID" value="XM_016647613.2"/>
</dbReference>
<dbReference type="OrthoDB" id="10274042at2759"/>
<reference evidence="2" key="1">
    <citation type="journal article" date="2014" name="Nat. Commun.">
        <title>The tobacco genome sequence and its comparison with those of tomato and potato.</title>
        <authorList>
            <person name="Sierro N."/>
            <person name="Battey J.N."/>
            <person name="Ouadi S."/>
            <person name="Bakaher N."/>
            <person name="Bovet L."/>
            <person name="Willig A."/>
            <person name="Goepfert S."/>
            <person name="Peitsch M.C."/>
            <person name="Ivanov N.V."/>
        </authorList>
    </citation>
    <scope>NUCLEOTIDE SEQUENCE [LARGE SCALE GENOMIC DNA]</scope>
</reference>
<keyword evidence="1" id="KW-0175">Coiled coil</keyword>
<evidence type="ECO:0000256" key="1">
    <source>
        <dbReference type="SAM" id="Coils"/>
    </source>
</evidence>
<dbReference type="AlphaFoldDB" id="A0A1S4CQ54"/>
<dbReference type="KEGG" id="nta:107821166"/>
<reference evidence="3" key="2">
    <citation type="submission" date="2025-08" db="UniProtKB">
        <authorList>
            <consortium name="RefSeq"/>
        </authorList>
    </citation>
    <scope>IDENTIFICATION</scope>
    <source>
        <tissue evidence="3">Leaf</tissue>
    </source>
</reference>
<name>A0A1S4CQ54_TOBAC</name>
<gene>
    <name evidence="3" type="primary">LOC107821166</name>
</gene>
<accession>A0A1S4CQ54</accession>
<dbReference type="PaxDb" id="4097-A0A1S4CQ54"/>
<dbReference type="GeneID" id="107821166"/>
<evidence type="ECO:0000313" key="3">
    <source>
        <dbReference type="RefSeq" id="XP_016503099.1"/>
    </source>
</evidence>
<evidence type="ECO:0000313" key="2">
    <source>
        <dbReference type="Proteomes" id="UP000790787"/>
    </source>
</evidence>
<proteinExistence type="predicted"/>
<sequence>MEEEDRLKSENIQQANLIKELEEEEQAHRDLINVYEKQYKDNAEKIAEYEKYFVELLKDKPQEGIAVKLMGSLPKIWNFTEGRLATAKECCKSVKRVLRVQEIKEHRYNERLGYKAIQAHLQLDNMSLFLALLGDIAVENMARLVFRAVLEGGKDNVRGAISRHCAFFKTIKEADAAAFQSGLFQELEETWLLGSFKDDRHMYDTVYLLCLDKIINQASVVGWFNVLDEDFVSVLGPIVDEIEKELERNRCSGGVN</sequence>